<proteinExistence type="predicted"/>
<keyword evidence="3" id="KW-1185">Reference proteome</keyword>
<evidence type="ECO:0000256" key="1">
    <source>
        <dbReference type="SAM" id="MobiDB-lite"/>
    </source>
</evidence>
<feature type="region of interest" description="Disordered" evidence="1">
    <location>
        <begin position="133"/>
        <end position="167"/>
    </location>
</feature>
<name>A0A368VXI5_9ACTN</name>
<organism evidence="2 3">
    <name type="scientific">Halopolyspora algeriensis</name>
    <dbReference type="NCBI Taxonomy" id="1500506"/>
    <lineage>
        <taxon>Bacteria</taxon>
        <taxon>Bacillati</taxon>
        <taxon>Actinomycetota</taxon>
        <taxon>Actinomycetes</taxon>
        <taxon>Actinomycetes incertae sedis</taxon>
        <taxon>Halopolyspora</taxon>
    </lineage>
</organism>
<dbReference type="AlphaFoldDB" id="A0A368VXI5"/>
<dbReference type="Proteomes" id="UP000253495">
    <property type="component" value="Unassembled WGS sequence"/>
</dbReference>
<feature type="compositionally biased region" description="Basic residues" evidence="1">
    <location>
        <begin position="13"/>
        <end position="23"/>
    </location>
</feature>
<evidence type="ECO:0000313" key="3">
    <source>
        <dbReference type="Proteomes" id="UP000253495"/>
    </source>
</evidence>
<accession>A0A368VXI5</accession>
<evidence type="ECO:0000313" key="2">
    <source>
        <dbReference type="EMBL" id="RCW46017.1"/>
    </source>
</evidence>
<feature type="compositionally biased region" description="Basic residues" evidence="1">
    <location>
        <begin position="136"/>
        <end position="162"/>
    </location>
</feature>
<feature type="region of interest" description="Disordered" evidence="1">
    <location>
        <begin position="1"/>
        <end position="94"/>
    </location>
</feature>
<reference evidence="2 3" key="1">
    <citation type="submission" date="2018-07" db="EMBL/GenBank/DDBJ databases">
        <title>Genomic Encyclopedia of Type Strains, Phase III (KMG-III): the genomes of soil and plant-associated and newly described type strains.</title>
        <authorList>
            <person name="Whitman W."/>
        </authorList>
    </citation>
    <scope>NUCLEOTIDE SEQUENCE [LARGE SCALE GENOMIC DNA]</scope>
    <source>
        <strain evidence="2 3">CECT 8575</strain>
    </source>
</reference>
<comment type="caution">
    <text evidence="2">The sequence shown here is derived from an EMBL/GenBank/DDBJ whole genome shotgun (WGS) entry which is preliminary data.</text>
</comment>
<gene>
    <name evidence="2" type="ORF">DFQ14_102319</name>
</gene>
<sequence length="235" mass="26239">MHSGTPGVACRRQPGRPRHHRRGDHNARTPPACGTPGALENSSLNRTAGHPHDGGKPMGSRVLHELEKIGSSPPQPTDHHRIFPAQPRPGKPACVGERRWIRPCLRGGHRRHRRSDGRTVRWRTRGEWLLPGHSCRTPRKSAAKKSPTNHHHRWTRHEKRKPSAAPNIRGQFVGSCWLNHRTENNLSARAHVPAEHAEVSRGGACPNVTDVFAHRHGTMQAPPIRPLAAGRGRFR</sequence>
<protein>
    <submittedName>
        <fullName evidence="2">Uncharacterized protein</fullName>
    </submittedName>
</protein>
<dbReference type="EMBL" id="QPJC01000002">
    <property type="protein sequence ID" value="RCW46017.1"/>
    <property type="molecule type" value="Genomic_DNA"/>
</dbReference>